<evidence type="ECO:0000313" key="8">
    <source>
        <dbReference type="EMBL" id="THH38801.1"/>
    </source>
</evidence>
<dbReference type="PROSITE" id="PS50109">
    <property type="entry name" value="HIS_KIN"/>
    <property type="match status" value="1"/>
</dbReference>
<organism evidence="8 9">
    <name type="scientific">Aliishimia ponticola</name>
    <dbReference type="NCBI Taxonomy" id="2499833"/>
    <lineage>
        <taxon>Bacteria</taxon>
        <taxon>Pseudomonadati</taxon>
        <taxon>Pseudomonadota</taxon>
        <taxon>Alphaproteobacteria</taxon>
        <taxon>Rhodobacterales</taxon>
        <taxon>Paracoccaceae</taxon>
        <taxon>Aliishimia</taxon>
    </lineage>
</organism>
<dbReference type="CDD" id="cd00082">
    <property type="entry name" value="HisKA"/>
    <property type="match status" value="1"/>
</dbReference>
<evidence type="ECO:0000259" key="7">
    <source>
        <dbReference type="PROSITE" id="PS50109"/>
    </source>
</evidence>
<comment type="caution">
    <text evidence="8">The sequence shown here is derived from an EMBL/GenBank/DDBJ whole genome shotgun (WGS) entry which is preliminary data.</text>
</comment>
<reference evidence="8 9" key="1">
    <citation type="submission" date="2019-04" db="EMBL/GenBank/DDBJ databases">
        <title>Shimia ponticola sp. nov., isolated from seawater.</title>
        <authorList>
            <person name="Kim Y.-O."/>
            <person name="Yoon J.-H."/>
        </authorList>
    </citation>
    <scope>NUCLEOTIDE SEQUENCE [LARGE SCALE GENOMIC DNA]</scope>
    <source>
        <strain evidence="8 9">MYP11</strain>
    </source>
</reference>
<dbReference type="GO" id="GO:0000156">
    <property type="term" value="F:phosphorelay response regulator activity"/>
    <property type="evidence" value="ECO:0007669"/>
    <property type="project" value="TreeGrafter"/>
</dbReference>
<evidence type="ECO:0000256" key="4">
    <source>
        <dbReference type="ARBA" id="ARBA00022679"/>
    </source>
</evidence>
<evidence type="ECO:0000256" key="5">
    <source>
        <dbReference type="ARBA" id="ARBA00022777"/>
    </source>
</evidence>
<sequence length="393" mass="43444">MPRRDPSKPAWDGKRLTLQPTRVGYRIVLTMLAFVCAFTFLITLHDHFFGAQNGIAVQDHGFFSAATLSSAIVTMLEVLIAGMAALFVLQQVAFRAMDKMAKRVSVAHWSDPEDLVPTGEERLVFPGVVKSIFETLDRMRQEARDAYKQMERQTIYTAQLNSSLQQAIEERSELTHALSHDLVTPLNSMDMLLSEVSSQGDALGPETAQDLADMQSSLDRLRTQIDAVKDYAFILDKAVQFEPVDLDALVENALAGMALQIADLGAEIIKGPLGTVSADRALLSFFVTEALANCLAFRDAKRPLQITIQTQSPPGTREARLVIRDNGIGIAPEYHDRVMRLFQRLHTYAEVPGRGLGLPICKKVAERLGADFQLHSAPDEGTTLTLKLKRSLP</sequence>
<dbReference type="GO" id="GO:0007234">
    <property type="term" value="P:osmosensory signaling via phosphorelay pathway"/>
    <property type="evidence" value="ECO:0007669"/>
    <property type="project" value="TreeGrafter"/>
</dbReference>
<dbReference type="InterPro" id="IPR036890">
    <property type="entry name" value="HATPase_C_sf"/>
</dbReference>
<dbReference type="InterPro" id="IPR005467">
    <property type="entry name" value="His_kinase_dom"/>
</dbReference>
<keyword evidence="3" id="KW-0597">Phosphoprotein</keyword>
<proteinExistence type="predicted"/>
<dbReference type="InterPro" id="IPR003661">
    <property type="entry name" value="HisK_dim/P_dom"/>
</dbReference>
<feature type="domain" description="Histidine kinase" evidence="7">
    <location>
        <begin position="177"/>
        <end position="392"/>
    </location>
</feature>
<keyword evidence="6" id="KW-0812">Transmembrane</keyword>
<dbReference type="PANTHER" id="PTHR42878:SF15">
    <property type="entry name" value="BACTERIOPHYTOCHROME"/>
    <property type="match status" value="1"/>
</dbReference>
<evidence type="ECO:0000256" key="1">
    <source>
        <dbReference type="ARBA" id="ARBA00000085"/>
    </source>
</evidence>
<dbReference type="InterPro" id="IPR003594">
    <property type="entry name" value="HATPase_dom"/>
</dbReference>
<dbReference type="GO" id="GO:0030295">
    <property type="term" value="F:protein kinase activator activity"/>
    <property type="evidence" value="ECO:0007669"/>
    <property type="project" value="TreeGrafter"/>
</dbReference>
<evidence type="ECO:0000256" key="3">
    <source>
        <dbReference type="ARBA" id="ARBA00022553"/>
    </source>
</evidence>
<accession>A0A4S4NKK0</accession>
<dbReference type="AlphaFoldDB" id="A0A4S4NKK0"/>
<dbReference type="RefSeq" id="WP_136461706.1">
    <property type="nucleotide sequence ID" value="NZ_SRKY01000001.1"/>
</dbReference>
<dbReference type="InterPro" id="IPR004358">
    <property type="entry name" value="Sig_transdc_His_kin-like_C"/>
</dbReference>
<feature type="transmembrane region" description="Helical" evidence="6">
    <location>
        <begin position="62"/>
        <end position="89"/>
    </location>
</feature>
<dbReference type="Gene3D" id="1.10.287.130">
    <property type="match status" value="1"/>
</dbReference>
<keyword evidence="6" id="KW-0472">Membrane</keyword>
<dbReference type="PRINTS" id="PR00344">
    <property type="entry name" value="BCTRLSENSOR"/>
</dbReference>
<dbReference type="SUPFAM" id="SSF55874">
    <property type="entry name" value="ATPase domain of HSP90 chaperone/DNA topoisomerase II/histidine kinase"/>
    <property type="match status" value="1"/>
</dbReference>
<dbReference type="SMART" id="SM00387">
    <property type="entry name" value="HATPase_c"/>
    <property type="match status" value="1"/>
</dbReference>
<dbReference type="InterPro" id="IPR036097">
    <property type="entry name" value="HisK_dim/P_sf"/>
</dbReference>
<feature type="transmembrane region" description="Helical" evidence="6">
    <location>
        <begin position="23"/>
        <end position="42"/>
    </location>
</feature>
<dbReference type="Pfam" id="PF00512">
    <property type="entry name" value="HisKA"/>
    <property type="match status" value="1"/>
</dbReference>
<keyword evidence="5" id="KW-0418">Kinase</keyword>
<dbReference type="GO" id="GO:0000155">
    <property type="term" value="F:phosphorelay sensor kinase activity"/>
    <property type="evidence" value="ECO:0007669"/>
    <property type="project" value="InterPro"/>
</dbReference>
<keyword evidence="9" id="KW-1185">Reference proteome</keyword>
<dbReference type="EMBL" id="SRKY01000001">
    <property type="protein sequence ID" value="THH38801.1"/>
    <property type="molecule type" value="Genomic_DNA"/>
</dbReference>
<evidence type="ECO:0000256" key="6">
    <source>
        <dbReference type="SAM" id="Phobius"/>
    </source>
</evidence>
<evidence type="ECO:0000313" key="9">
    <source>
        <dbReference type="Proteomes" id="UP000306602"/>
    </source>
</evidence>
<dbReference type="Proteomes" id="UP000306602">
    <property type="component" value="Unassembled WGS sequence"/>
</dbReference>
<protein>
    <recommendedName>
        <fullName evidence="2">histidine kinase</fullName>
        <ecNumber evidence="2">2.7.13.3</ecNumber>
    </recommendedName>
</protein>
<evidence type="ECO:0000256" key="2">
    <source>
        <dbReference type="ARBA" id="ARBA00012438"/>
    </source>
</evidence>
<keyword evidence="4" id="KW-0808">Transferase</keyword>
<dbReference type="InterPro" id="IPR050351">
    <property type="entry name" value="BphY/WalK/GraS-like"/>
</dbReference>
<keyword evidence="6" id="KW-1133">Transmembrane helix</keyword>
<dbReference type="OrthoDB" id="9760752at2"/>
<dbReference type="EC" id="2.7.13.3" evidence="2"/>
<dbReference type="PANTHER" id="PTHR42878">
    <property type="entry name" value="TWO-COMPONENT HISTIDINE KINASE"/>
    <property type="match status" value="1"/>
</dbReference>
<name>A0A4S4NKK0_9RHOB</name>
<dbReference type="SUPFAM" id="SSF47384">
    <property type="entry name" value="Homodimeric domain of signal transducing histidine kinase"/>
    <property type="match status" value="1"/>
</dbReference>
<dbReference type="SMART" id="SM00388">
    <property type="entry name" value="HisKA"/>
    <property type="match status" value="1"/>
</dbReference>
<comment type="catalytic activity">
    <reaction evidence="1">
        <text>ATP + protein L-histidine = ADP + protein N-phospho-L-histidine.</text>
        <dbReference type="EC" id="2.7.13.3"/>
    </reaction>
</comment>
<dbReference type="Gene3D" id="3.30.565.10">
    <property type="entry name" value="Histidine kinase-like ATPase, C-terminal domain"/>
    <property type="match status" value="1"/>
</dbReference>
<gene>
    <name evidence="8" type="ORF">E4Z66_04375</name>
</gene>
<dbReference type="Pfam" id="PF02518">
    <property type="entry name" value="HATPase_c"/>
    <property type="match status" value="1"/>
</dbReference>